<dbReference type="Proteomes" id="UP000187406">
    <property type="component" value="Unassembled WGS sequence"/>
</dbReference>
<accession>A0A1Q3B7M0</accession>
<comment type="caution">
    <text evidence="7">The sequence shown here is derived from an EMBL/GenBank/DDBJ whole genome shotgun (WGS) entry which is preliminary data.</text>
</comment>
<evidence type="ECO:0000256" key="1">
    <source>
        <dbReference type="ARBA" id="ARBA00004613"/>
    </source>
</evidence>
<comment type="similarity">
    <text evidence="2 6">Belongs to the plant self-incompatibility (S1) protein family.</text>
</comment>
<evidence type="ECO:0000313" key="8">
    <source>
        <dbReference type="Proteomes" id="UP000187406"/>
    </source>
</evidence>
<dbReference type="InterPro" id="IPR010264">
    <property type="entry name" value="Self-incomp_S1"/>
</dbReference>
<dbReference type="OrthoDB" id="1727555at2759"/>
<name>A0A1Q3B7M0_CEPFO</name>
<proteinExistence type="inferred from homology"/>
<comment type="subcellular location">
    <subcellularLocation>
        <location evidence="1 6">Secreted</location>
    </subcellularLocation>
</comment>
<evidence type="ECO:0000256" key="6">
    <source>
        <dbReference type="RuleBase" id="RU367044"/>
    </source>
</evidence>
<evidence type="ECO:0000256" key="2">
    <source>
        <dbReference type="ARBA" id="ARBA00005581"/>
    </source>
</evidence>
<feature type="chain" id="PRO_5025093286" description="S-protein homolog" evidence="6">
    <location>
        <begin position="26"/>
        <end position="144"/>
    </location>
</feature>
<sequence length="144" mass="16987">MKQSTLSRFYLCMFLLALCFGIGTCWDFRKYHVYISNYLEGYPNTTLEVHCKSGDDDLGLHSLPYYGDTYGFKFRINYFGTTLFFCDLWWNDLHVVFDAFVSDDKFIDQCGDHSCNWDAQDDGIYLDNNNIMTLKYKWSKGKLM</sequence>
<evidence type="ECO:0000313" key="7">
    <source>
        <dbReference type="EMBL" id="GAV63844.1"/>
    </source>
</evidence>
<dbReference type="GO" id="GO:0060320">
    <property type="term" value="P:rejection of self pollen"/>
    <property type="evidence" value="ECO:0007669"/>
    <property type="project" value="UniProtKB-KW"/>
</dbReference>
<keyword evidence="8" id="KW-1185">Reference proteome</keyword>
<reference evidence="8" key="1">
    <citation type="submission" date="2016-04" db="EMBL/GenBank/DDBJ databases">
        <title>Cephalotus genome sequencing.</title>
        <authorList>
            <person name="Fukushima K."/>
            <person name="Hasebe M."/>
            <person name="Fang X."/>
        </authorList>
    </citation>
    <scope>NUCLEOTIDE SEQUENCE [LARGE SCALE GENOMIC DNA]</scope>
    <source>
        <strain evidence="8">cv. St1</strain>
    </source>
</reference>
<evidence type="ECO:0000256" key="3">
    <source>
        <dbReference type="ARBA" id="ARBA00022471"/>
    </source>
</evidence>
<keyword evidence="4 6" id="KW-0964">Secreted</keyword>
<dbReference type="EMBL" id="BDDD01000328">
    <property type="protein sequence ID" value="GAV63844.1"/>
    <property type="molecule type" value="Genomic_DNA"/>
</dbReference>
<dbReference type="AlphaFoldDB" id="A0A1Q3B7M0"/>
<feature type="signal peptide" evidence="6">
    <location>
        <begin position="1"/>
        <end position="25"/>
    </location>
</feature>
<dbReference type="PANTHER" id="PTHR31232">
    <property type="match status" value="1"/>
</dbReference>
<dbReference type="GO" id="GO:0005576">
    <property type="term" value="C:extracellular region"/>
    <property type="evidence" value="ECO:0007669"/>
    <property type="project" value="UniProtKB-SubCell"/>
</dbReference>
<evidence type="ECO:0000256" key="4">
    <source>
        <dbReference type="ARBA" id="ARBA00022525"/>
    </source>
</evidence>
<keyword evidence="5 6" id="KW-0732">Signal</keyword>
<dbReference type="PANTHER" id="PTHR31232:SF164">
    <property type="entry name" value="S-PROTEIN HOMOLOG"/>
    <property type="match status" value="1"/>
</dbReference>
<protein>
    <recommendedName>
        <fullName evidence="6">S-protein homolog</fullName>
    </recommendedName>
</protein>
<keyword evidence="3 6" id="KW-0713">Self-incompatibility</keyword>
<gene>
    <name evidence="7" type="ORF">CFOL_v3_07362</name>
</gene>
<evidence type="ECO:0000256" key="5">
    <source>
        <dbReference type="ARBA" id="ARBA00022729"/>
    </source>
</evidence>
<dbReference type="InParanoid" id="A0A1Q3B7M0"/>
<organism evidence="7 8">
    <name type="scientific">Cephalotus follicularis</name>
    <name type="common">Albany pitcher plant</name>
    <dbReference type="NCBI Taxonomy" id="3775"/>
    <lineage>
        <taxon>Eukaryota</taxon>
        <taxon>Viridiplantae</taxon>
        <taxon>Streptophyta</taxon>
        <taxon>Embryophyta</taxon>
        <taxon>Tracheophyta</taxon>
        <taxon>Spermatophyta</taxon>
        <taxon>Magnoliopsida</taxon>
        <taxon>eudicotyledons</taxon>
        <taxon>Gunneridae</taxon>
        <taxon>Pentapetalae</taxon>
        <taxon>rosids</taxon>
        <taxon>fabids</taxon>
        <taxon>Oxalidales</taxon>
        <taxon>Cephalotaceae</taxon>
        <taxon>Cephalotus</taxon>
    </lineage>
</organism>
<dbReference type="Pfam" id="PF05938">
    <property type="entry name" value="Self-incomp_S1"/>
    <property type="match status" value="1"/>
</dbReference>